<dbReference type="PROSITE" id="PS00216">
    <property type="entry name" value="SUGAR_TRANSPORT_1"/>
    <property type="match status" value="1"/>
</dbReference>
<evidence type="ECO:0000256" key="4">
    <source>
        <dbReference type="ARBA" id="ARBA00023136"/>
    </source>
</evidence>
<dbReference type="GO" id="GO:0000329">
    <property type="term" value="C:fungal-type vacuole membrane"/>
    <property type="evidence" value="ECO:0007669"/>
    <property type="project" value="TreeGrafter"/>
</dbReference>
<evidence type="ECO:0000313" key="8">
    <source>
        <dbReference type="EMBL" id="CEO56762.1"/>
    </source>
</evidence>
<feature type="transmembrane region" description="Helical" evidence="6">
    <location>
        <begin position="261"/>
        <end position="280"/>
    </location>
</feature>
<evidence type="ECO:0000256" key="2">
    <source>
        <dbReference type="ARBA" id="ARBA00022692"/>
    </source>
</evidence>
<feature type="transmembrane region" description="Helical" evidence="6">
    <location>
        <begin position="370"/>
        <end position="393"/>
    </location>
</feature>
<protein>
    <recommendedName>
        <fullName evidence="7">Major facilitator superfamily (MFS) profile domain-containing protein</fullName>
    </recommendedName>
</protein>
<dbReference type="Pfam" id="PF07690">
    <property type="entry name" value="MFS_1"/>
    <property type="match status" value="1"/>
</dbReference>
<dbReference type="PROSITE" id="PS50850">
    <property type="entry name" value="MFS"/>
    <property type="match status" value="1"/>
</dbReference>
<dbReference type="EMBL" id="CDPU01000074">
    <property type="protein sequence ID" value="CEO56762.1"/>
    <property type="molecule type" value="Genomic_DNA"/>
</dbReference>
<name>A0A0B7KMZ2_BIOOC</name>
<dbReference type="InterPro" id="IPR005829">
    <property type="entry name" value="Sugar_transporter_CS"/>
</dbReference>
<keyword evidence="3 6" id="KW-1133">Transmembrane helix</keyword>
<comment type="subcellular location">
    <subcellularLocation>
        <location evidence="1">Membrane</location>
        <topology evidence="1">Multi-pass membrane protein</topology>
    </subcellularLocation>
</comment>
<feature type="domain" description="Major facilitator superfamily (MFS) profile" evidence="7">
    <location>
        <begin position="106"/>
        <end position="611"/>
    </location>
</feature>
<evidence type="ECO:0000256" key="5">
    <source>
        <dbReference type="SAM" id="MobiDB-lite"/>
    </source>
</evidence>
<feature type="region of interest" description="Disordered" evidence="5">
    <location>
        <begin position="1"/>
        <end position="72"/>
    </location>
</feature>
<dbReference type="GO" id="GO:0015174">
    <property type="term" value="F:basic amino acid transmembrane transporter activity"/>
    <property type="evidence" value="ECO:0007669"/>
    <property type="project" value="TreeGrafter"/>
</dbReference>
<dbReference type="Gene3D" id="1.20.1720.10">
    <property type="entry name" value="Multidrug resistance protein D"/>
    <property type="match status" value="1"/>
</dbReference>
<reference evidence="8" key="1">
    <citation type="submission" date="2015-01" db="EMBL/GenBank/DDBJ databases">
        <authorList>
            <person name="Durling Mikael"/>
        </authorList>
    </citation>
    <scope>NUCLEOTIDE SEQUENCE</scope>
</reference>
<feature type="transmembrane region" description="Helical" evidence="6">
    <location>
        <begin position="501"/>
        <end position="519"/>
    </location>
</feature>
<organism evidence="8">
    <name type="scientific">Bionectria ochroleuca</name>
    <name type="common">Gliocladium roseum</name>
    <dbReference type="NCBI Taxonomy" id="29856"/>
    <lineage>
        <taxon>Eukaryota</taxon>
        <taxon>Fungi</taxon>
        <taxon>Dikarya</taxon>
        <taxon>Ascomycota</taxon>
        <taxon>Pezizomycotina</taxon>
        <taxon>Sordariomycetes</taxon>
        <taxon>Hypocreomycetidae</taxon>
        <taxon>Hypocreales</taxon>
        <taxon>Bionectriaceae</taxon>
        <taxon>Clonostachys</taxon>
    </lineage>
</organism>
<accession>A0A0B7KMZ2</accession>
<dbReference type="SUPFAM" id="SSF103473">
    <property type="entry name" value="MFS general substrate transporter"/>
    <property type="match status" value="1"/>
</dbReference>
<feature type="transmembrane region" description="Helical" evidence="6">
    <location>
        <begin position="405"/>
        <end position="428"/>
    </location>
</feature>
<proteinExistence type="predicted"/>
<dbReference type="PANTHER" id="PTHR23501:SF67">
    <property type="entry name" value="MFS MULTIDRUG EFFLUX TRANSPORTER (EUROFUNG)"/>
    <property type="match status" value="1"/>
</dbReference>
<feature type="transmembrane region" description="Helical" evidence="6">
    <location>
        <begin position="103"/>
        <end position="125"/>
    </location>
</feature>
<evidence type="ECO:0000313" key="9">
    <source>
        <dbReference type="EMBL" id="KAF9743869.1"/>
    </source>
</evidence>
<feature type="transmembrane region" description="Helical" evidence="6">
    <location>
        <begin position="171"/>
        <end position="190"/>
    </location>
</feature>
<reference evidence="9" key="2">
    <citation type="submission" date="2020-10" db="EMBL/GenBank/DDBJ databases">
        <title>High-Quality Genome Resource of Clonostachys rosea strain S41 by Oxford Nanopore Long-Read Sequencing.</title>
        <authorList>
            <person name="Wang H."/>
        </authorList>
    </citation>
    <scope>NUCLEOTIDE SEQUENCE</scope>
    <source>
        <strain evidence="9">S41</strain>
    </source>
</reference>
<feature type="compositionally biased region" description="Polar residues" evidence="5">
    <location>
        <begin position="26"/>
        <end position="35"/>
    </location>
</feature>
<dbReference type="InterPro" id="IPR011701">
    <property type="entry name" value="MFS"/>
</dbReference>
<sequence>MTRAQESLVHRSSPAPSSGDNRHSRQPNGAPSLVSSCEEVSVPTERTPLLQSHAGDGELGEPRASTRKSNTYVSSTAIEASDDDGDDASGDRQFMSETDYKRFIAIFLVLMLTHFIACFDGTIMASSHPVITSYFKSSNSASWLSTAFLLTSSAFQPVVGRLSDAVGRKPIFVGGLSIFTLATIWCALAQSMLSFILARAACGLGAGSMMSMVSIMMSDLVPIERRGIYQSYVNITYGIASSSGAAMGGFMADTLGWRWEFGIQVFPLIICLSIAMFIIPSDLGLQSKGLSVAQAMSSFDFLGSFLLTTSTTFLILGLAVGGNVLPWSHPLTVSSLVIFGICFPVCLWVESRAKLPVMPLDLLHSKPRANIIFSNFVAAFLMNAILFNAPLYFQAVLLTSATTSGLYLVVPTAVASLTGTATGFLVTYTRRLKWPIMSGTVCYLLGTSLLCCMHRGLPSVVYLLLLFPCSAGQGFQFPGSFIAVLAASAQEEQAVVSSTLMLWRSLGSVLGIGATSLIVQNSLLSFLHQYVTINPTEGRDEAWKAAVIERVRGSIEAVAKLDKEIVGTAGKIVKEQVIQSYADAIRITFLCCVGLAVVNFVLIAPIKLPRLGSKK</sequence>
<dbReference type="InterPro" id="IPR020846">
    <property type="entry name" value="MFS_dom"/>
</dbReference>
<feature type="transmembrane region" description="Helical" evidence="6">
    <location>
        <begin position="440"/>
        <end position="457"/>
    </location>
</feature>
<dbReference type="InterPro" id="IPR036259">
    <property type="entry name" value="MFS_trans_sf"/>
</dbReference>
<keyword evidence="4 6" id="KW-0472">Membrane</keyword>
<dbReference type="PANTHER" id="PTHR23501">
    <property type="entry name" value="MAJOR FACILITATOR SUPERFAMILY"/>
    <property type="match status" value="1"/>
</dbReference>
<evidence type="ECO:0000256" key="3">
    <source>
        <dbReference type="ARBA" id="ARBA00022989"/>
    </source>
</evidence>
<feature type="transmembrane region" description="Helical" evidence="6">
    <location>
        <begin position="196"/>
        <end position="217"/>
    </location>
</feature>
<dbReference type="Gene3D" id="1.20.1250.20">
    <property type="entry name" value="MFS general substrate transporter like domains"/>
    <property type="match status" value="1"/>
</dbReference>
<feature type="transmembrane region" description="Helical" evidence="6">
    <location>
        <begin position="584"/>
        <end position="606"/>
    </location>
</feature>
<evidence type="ECO:0000259" key="7">
    <source>
        <dbReference type="PROSITE" id="PS50850"/>
    </source>
</evidence>
<gene>
    <name evidence="8" type="ORF">BN869_000012820_1</name>
    <name evidence="9" type="ORF">IM811_006209</name>
</gene>
<evidence type="ECO:0000256" key="6">
    <source>
        <dbReference type="SAM" id="Phobius"/>
    </source>
</evidence>
<evidence type="ECO:0000256" key="1">
    <source>
        <dbReference type="ARBA" id="ARBA00004141"/>
    </source>
</evidence>
<keyword evidence="2 6" id="KW-0812">Transmembrane</keyword>
<feature type="transmembrane region" description="Helical" evidence="6">
    <location>
        <begin position="331"/>
        <end position="349"/>
    </location>
</feature>
<dbReference type="Proteomes" id="UP000616885">
    <property type="component" value="Unassembled WGS sequence"/>
</dbReference>
<feature type="transmembrane region" description="Helical" evidence="6">
    <location>
        <begin position="301"/>
        <end position="325"/>
    </location>
</feature>
<feature type="transmembrane region" description="Helical" evidence="6">
    <location>
        <begin position="229"/>
        <end position="249"/>
    </location>
</feature>
<dbReference type="EMBL" id="JADCTT010000016">
    <property type="protein sequence ID" value="KAF9743869.1"/>
    <property type="molecule type" value="Genomic_DNA"/>
</dbReference>
<dbReference type="AlphaFoldDB" id="A0A0B7KMZ2"/>
<feature type="transmembrane region" description="Helical" evidence="6">
    <location>
        <begin position="140"/>
        <end position="159"/>
    </location>
</feature>